<feature type="compositionally biased region" description="Low complexity" evidence="4">
    <location>
        <begin position="22"/>
        <end position="46"/>
    </location>
</feature>
<name>A0A0W0FN04_MONRR</name>
<organism evidence="5 6">
    <name type="scientific">Moniliophthora roreri</name>
    <name type="common">Frosty pod rot fungus</name>
    <name type="synonym">Monilia roreri</name>
    <dbReference type="NCBI Taxonomy" id="221103"/>
    <lineage>
        <taxon>Eukaryota</taxon>
        <taxon>Fungi</taxon>
        <taxon>Dikarya</taxon>
        <taxon>Basidiomycota</taxon>
        <taxon>Agaricomycotina</taxon>
        <taxon>Agaricomycetes</taxon>
        <taxon>Agaricomycetidae</taxon>
        <taxon>Agaricales</taxon>
        <taxon>Marasmiineae</taxon>
        <taxon>Marasmiaceae</taxon>
        <taxon>Moniliophthora</taxon>
    </lineage>
</organism>
<comment type="subcellular location">
    <subcellularLocation>
        <location evidence="1">Nucleus</location>
    </subcellularLocation>
</comment>
<reference evidence="5 6" key="1">
    <citation type="submission" date="2015-12" db="EMBL/GenBank/DDBJ databases">
        <title>Draft genome sequence of Moniliophthora roreri, the causal agent of frosty pod rot of cacao.</title>
        <authorList>
            <person name="Aime M.C."/>
            <person name="Diaz-Valderrama J.R."/>
            <person name="Kijpornyongpan T."/>
            <person name="Phillips-Mora W."/>
        </authorList>
    </citation>
    <scope>NUCLEOTIDE SEQUENCE [LARGE SCALE GENOMIC DNA]</scope>
    <source>
        <strain evidence="5 6">MCA 2952</strain>
    </source>
</reference>
<evidence type="ECO:0000256" key="3">
    <source>
        <dbReference type="ARBA" id="ARBA00023242"/>
    </source>
</evidence>
<dbReference type="GO" id="GO:0000172">
    <property type="term" value="C:ribonuclease MRP complex"/>
    <property type="evidence" value="ECO:0007669"/>
    <property type="project" value="InterPro"/>
</dbReference>
<dbReference type="GO" id="GO:0003676">
    <property type="term" value="F:nucleic acid binding"/>
    <property type="evidence" value="ECO:0007669"/>
    <property type="project" value="InterPro"/>
</dbReference>
<dbReference type="GO" id="GO:0001682">
    <property type="term" value="P:tRNA 5'-leader removal"/>
    <property type="evidence" value="ECO:0007669"/>
    <property type="project" value="InterPro"/>
</dbReference>
<dbReference type="Pfam" id="PF12328">
    <property type="entry name" value="Rpp20"/>
    <property type="match status" value="1"/>
</dbReference>
<dbReference type="InterPro" id="IPR014612">
    <property type="entry name" value="Pop7/Rpp20"/>
</dbReference>
<gene>
    <name evidence="5" type="ORF">WG66_9802</name>
</gene>
<protein>
    <submittedName>
        <fullName evidence="5">Uncharacterized protein</fullName>
    </submittedName>
</protein>
<dbReference type="InterPro" id="IPR036882">
    <property type="entry name" value="Alba-like_dom_sf"/>
</dbReference>
<comment type="caution">
    <text evidence="5">The sequence shown here is derived from an EMBL/GenBank/DDBJ whole genome shotgun (WGS) entry which is preliminary data.</text>
</comment>
<dbReference type="eggNOG" id="ENOG502SGDR">
    <property type="taxonomic scope" value="Eukaryota"/>
</dbReference>
<evidence type="ECO:0000256" key="4">
    <source>
        <dbReference type="SAM" id="MobiDB-lite"/>
    </source>
</evidence>
<evidence type="ECO:0000256" key="2">
    <source>
        <dbReference type="ARBA" id="ARBA00022694"/>
    </source>
</evidence>
<keyword evidence="2" id="KW-0819">tRNA processing</keyword>
<feature type="region of interest" description="Disordered" evidence="4">
    <location>
        <begin position="1"/>
        <end position="65"/>
    </location>
</feature>
<dbReference type="Proteomes" id="UP000054988">
    <property type="component" value="Unassembled WGS sequence"/>
</dbReference>
<accession>A0A0W0FN04</accession>
<dbReference type="AlphaFoldDB" id="A0A0W0FN04"/>
<dbReference type="EMBL" id="LATX01001835">
    <property type="protein sequence ID" value="KTB37637.1"/>
    <property type="molecule type" value="Genomic_DNA"/>
</dbReference>
<evidence type="ECO:0000313" key="6">
    <source>
        <dbReference type="Proteomes" id="UP000054988"/>
    </source>
</evidence>
<evidence type="ECO:0000256" key="1">
    <source>
        <dbReference type="ARBA" id="ARBA00004123"/>
    </source>
</evidence>
<sequence>MSSGSASGRAPKRLKLTSANGSVQAVPVSAQQSASTSAPTSAPQTTILTEKSTRSAGSKPKRIKKLVAPRPFPTVATADSATGPRSAHKEGKNYICLTRKTSLGAYMQRCKTLILKDGFRTLHLSAMGAAIPLLMHLACALPPILPYAPKDISTEILTGTTEVMDEITPEAEDEDISYQTRAKSTLRVTMKIYGGNQVAADARGELKQGKKRKRQISPEGDEMVVLEEPEQVEMEML</sequence>
<feature type="compositionally biased region" description="Polar residues" evidence="4">
    <location>
        <begin position="47"/>
        <end position="56"/>
    </location>
</feature>
<dbReference type="Gene3D" id="3.30.110.20">
    <property type="entry name" value="Alba-like domain"/>
    <property type="match status" value="1"/>
</dbReference>
<proteinExistence type="predicted"/>
<dbReference type="GO" id="GO:0005655">
    <property type="term" value="C:nucleolar ribonuclease P complex"/>
    <property type="evidence" value="ECO:0007669"/>
    <property type="project" value="InterPro"/>
</dbReference>
<evidence type="ECO:0000313" key="5">
    <source>
        <dbReference type="EMBL" id="KTB37637.1"/>
    </source>
</evidence>
<keyword evidence="3" id="KW-0539">Nucleus</keyword>
<feature type="region of interest" description="Disordered" evidence="4">
    <location>
        <begin position="204"/>
        <end position="225"/>
    </location>
</feature>